<protein>
    <recommendedName>
        <fullName evidence="1">AAA-type ATPase N-terminal domain-containing protein</fullName>
    </recommendedName>
</protein>
<feature type="domain" description="AAA-type ATPase N-terminal" evidence="1">
    <location>
        <begin position="3"/>
        <end position="93"/>
    </location>
</feature>
<proteinExistence type="predicted"/>
<accession>A0ABD3L2E1</accession>
<keyword evidence="3" id="KW-1185">Reference proteome</keyword>
<sequence length="118" mass="13375">MVLPPELRHVSLKFLTRAFRCFSSYCYFNISEMEGVKTNELYNAVHLYLSSFASASRLSLTRARNSSVTTFGLSSNDSITDVFDGIAVQWEHAVTQRQSQPSPGRPLPGEKRIFKLRI</sequence>
<dbReference type="Pfam" id="PF14363">
    <property type="entry name" value="AAA_assoc"/>
    <property type="match status" value="1"/>
</dbReference>
<gene>
    <name evidence="2" type="ORF">ACJRO7_015075</name>
</gene>
<evidence type="ECO:0000259" key="1">
    <source>
        <dbReference type="Pfam" id="PF14363"/>
    </source>
</evidence>
<dbReference type="InterPro" id="IPR025753">
    <property type="entry name" value="AAA_N_dom"/>
</dbReference>
<dbReference type="Proteomes" id="UP001634007">
    <property type="component" value="Unassembled WGS sequence"/>
</dbReference>
<organism evidence="2 3">
    <name type="scientific">Eucalyptus globulus</name>
    <name type="common">Tasmanian blue gum</name>
    <dbReference type="NCBI Taxonomy" id="34317"/>
    <lineage>
        <taxon>Eukaryota</taxon>
        <taxon>Viridiplantae</taxon>
        <taxon>Streptophyta</taxon>
        <taxon>Embryophyta</taxon>
        <taxon>Tracheophyta</taxon>
        <taxon>Spermatophyta</taxon>
        <taxon>Magnoliopsida</taxon>
        <taxon>eudicotyledons</taxon>
        <taxon>Gunneridae</taxon>
        <taxon>Pentapetalae</taxon>
        <taxon>rosids</taxon>
        <taxon>malvids</taxon>
        <taxon>Myrtales</taxon>
        <taxon>Myrtaceae</taxon>
        <taxon>Myrtoideae</taxon>
        <taxon>Eucalypteae</taxon>
        <taxon>Eucalyptus</taxon>
    </lineage>
</organism>
<evidence type="ECO:0000313" key="3">
    <source>
        <dbReference type="Proteomes" id="UP001634007"/>
    </source>
</evidence>
<comment type="caution">
    <text evidence="2">The sequence shown here is derived from an EMBL/GenBank/DDBJ whole genome shotgun (WGS) entry which is preliminary data.</text>
</comment>
<dbReference type="AlphaFoldDB" id="A0ABD3L2E1"/>
<evidence type="ECO:0000313" key="2">
    <source>
        <dbReference type="EMBL" id="KAL3746065.1"/>
    </source>
</evidence>
<name>A0ABD3L2E1_EUCGL</name>
<dbReference type="EMBL" id="JBJKBG010000003">
    <property type="protein sequence ID" value="KAL3746065.1"/>
    <property type="molecule type" value="Genomic_DNA"/>
</dbReference>
<reference evidence="2 3" key="1">
    <citation type="submission" date="2024-11" db="EMBL/GenBank/DDBJ databases">
        <title>Chromosome-level genome assembly of Eucalyptus globulus Labill. provides insights into its genome evolution.</title>
        <authorList>
            <person name="Li X."/>
        </authorList>
    </citation>
    <scope>NUCLEOTIDE SEQUENCE [LARGE SCALE GENOMIC DNA]</scope>
    <source>
        <strain evidence="2">CL2024</strain>
        <tissue evidence="2">Fresh tender leaves</tissue>
    </source>
</reference>